<keyword evidence="2" id="KW-0812">Transmembrane</keyword>
<reference evidence="3" key="2">
    <citation type="submission" date="2023-06" db="EMBL/GenBank/DDBJ databases">
        <authorList>
            <consortium name="Lawrence Berkeley National Laboratory"/>
            <person name="Mondo S.J."/>
            <person name="Hensen N."/>
            <person name="Bonometti L."/>
            <person name="Westerberg I."/>
            <person name="Brannstrom I.O."/>
            <person name="Guillou S."/>
            <person name="Cros-Aarteil S."/>
            <person name="Calhoun S."/>
            <person name="Haridas S."/>
            <person name="Kuo A."/>
            <person name="Pangilinan J."/>
            <person name="Riley R."/>
            <person name="Labutti K."/>
            <person name="Andreopoulos B."/>
            <person name="Lipzen A."/>
            <person name="Chen C."/>
            <person name="Yanf M."/>
            <person name="Daum C."/>
            <person name="Ng V."/>
            <person name="Clum A."/>
            <person name="Steindorff A."/>
            <person name="Ohm R."/>
            <person name="Martin F."/>
            <person name="Silar P."/>
            <person name="Natvig D."/>
            <person name="Lalanne C."/>
            <person name="Gautier V."/>
            <person name="Ament-Velasquez S.L."/>
            <person name="Kruys A."/>
            <person name="Hutchinson M.I."/>
            <person name="Powell A.J."/>
            <person name="Barry K."/>
            <person name="Miller A.N."/>
            <person name="Grigoriev I.V."/>
            <person name="Debuchy R."/>
            <person name="Gladieux P."/>
            <person name="Thoren M.H."/>
            <person name="Johannesson H."/>
        </authorList>
    </citation>
    <scope>NUCLEOTIDE SEQUENCE</scope>
    <source>
        <strain evidence="3">PSN324</strain>
    </source>
</reference>
<evidence type="ECO:0000313" key="3">
    <source>
        <dbReference type="EMBL" id="KAK4466632.1"/>
    </source>
</evidence>
<proteinExistence type="predicted"/>
<gene>
    <name evidence="3" type="ORF">QBC42DRAFT_323322</name>
</gene>
<evidence type="ECO:0000256" key="1">
    <source>
        <dbReference type="SAM" id="MobiDB-lite"/>
    </source>
</evidence>
<reference evidence="3" key="1">
    <citation type="journal article" date="2023" name="Mol. Phylogenet. Evol.">
        <title>Genome-scale phylogeny and comparative genomics of the fungal order Sordariales.</title>
        <authorList>
            <person name="Hensen N."/>
            <person name="Bonometti L."/>
            <person name="Westerberg I."/>
            <person name="Brannstrom I.O."/>
            <person name="Guillou S."/>
            <person name="Cros-Aarteil S."/>
            <person name="Calhoun S."/>
            <person name="Haridas S."/>
            <person name="Kuo A."/>
            <person name="Mondo S."/>
            <person name="Pangilinan J."/>
            <person name="Riley R."/>
            <person name="LaButti K."/>
            <person name="Andreopoulos B."/>
            <person name="Lipzen A."/>
            <person name="Chen C."/>
            <person name="Yan M."/>
            <person name="Daum C."/>
            <person name="Ng V."/>
            <person name="Clum A."/>
            <person name="Steindorff A."/>
            <person name="Ohm R.A."/>
            <person name="Martin F."/>
            <person name="Silar P."/>
            <person name="Natvig D.O."/>
            <person name="Lalanne C."/>
            <person name="Gautier V."/>
            <person name="Ament-Velasquez S.L."/>
            <person name="Kruys A."/>
            <person name="Hutchinson M.I."/>
            <person name="Powell A.J."/>
            <person name="Barry K."/>
            <person name="Miller A.N."/>
            <person name="Grigoriev I.V."/>
            <person name="Debuchy R."/>
            <person name="Gladieux P."/>
            <person name="Hiltunen Thoren M."/>
            <person name="Johannesson H."/>
        </authorList>
    </citation>
    <scope>NUCLEOTIDE SEQUENCE</scope>
    <source>
        <strain evidence="3">PSN324</strain>
    </source>
</reference>
<name>A0AAV9I0U7_9PEZI</name>
<dbReference type="AlphaFoldDB" id="A0AAV9I0U7"/>
<dbReference type="InterPro" id="IPR044926">
    <property type="entry name" value="RGS_subdomain_2"/>
</dbReference>
<dbReference type="EMBL" id="MU864930">
    <property type="protein sequence ID" value="KAK4466632.1"/>
    <property type="molecule type" value="Genomic_DNA"/>
</dbReference>
<feature type="transmembrane region" description="Helical" evidence="2">
    <location>
        <begin position="342"/>
        <end position="366"/>
    </location>
</feature>
<dbReference type="Proteomes" id="UP001321749">
    <property type="component" value="Unassembled WGS sequence"/>
</dbReference>
<dbReference type="PANTHER" id="PTHR39466:SF1">
    <property type="entry name" value="RGS DOMAIN-CONTAINING PROTEIN"/>
    <property type="match status" value="1"/>
</dbReference>
<protein>
    <recommendedName>
        <fullName evidence="5">RGS domain-containing protein</fullName>
    </recommendedName>
</protein>
<sequence length="467" mass="52264">MGLLPLTYRRPSYVKKPESRGAADADAHEEQSQRNDNALESVKSSSSGGIPPALSFDRIVQGGTCPPCTIRDFMNYLIYVERAAENLQFFLWYKDYEKRFFSNIKSSDLDLSREWTQEMEDQAILRLKKEHADKARQRSAKKPDDSLAKIFEGTDFEKPDGIQSRKQSSVKIQTFNGSGGDPFSTPPTTPVGIEPHHSHSDYISSNGATHRSQANLAFTSAGAKAPFTIQPFREELDRVITTYIMPGAPRQLNLSDRERKATIQALAYTTHPSAFRVAVNSVESCLRLQAHPNFIRWTICNGNPMRVTFARGLGVGTILISTVAAVLLTLSKAPRGFRAVPAVGWVIGIATLVAAYKGMCVVLHGLHHQHVRPWELFVVDEEYASSEEKGKNFDSFGSGNSFETEPWVVKYKQRNVIRKIFDREIWIQEPVLRQIQDTIFVQSVLFAFICAGVLVAIFVNIPGGDFF</sequence>
<keyword evidence="4" id="KW-1185">Reference proteome</keyword>
<dbReference type="Gene3D" id="1.10.167.10">
    <property type="entry name" value="Regulator of G-protein Signalling 4, domain 2"/>
    <property type="match status" value="1"/>
</dbReference>
<dbReference type="SUPFAM" id="SSF48097">
    <property type="entry name" value="Regulator of G-protein signaling, RGS"/>
    <property type="match status" value="1"/>
</dbReference>
<feature type="compositionally biased region" description="Polar residues" evidence="1">
    <location>
        <begin position="34"/>
        <end position="48"/>
    </location>
</feature>
<feature type="compositionally biased region" description="Basic and acidic residues" evidence="1">
    <location>
        <begin position="15"/>
        <end position="33"/>
    </location>
</feature>
<evidence type="ECO:0008006" key="5">
    <source>
        <dbReference type="Google" id="ProtNLM"/>
    </source>
</evidence>
<evidence type="ECO:0000256" key="2">
    <source>
        <dbReference type="SAM" id="Phobius"/>
    </source>
</evidence>
<organism evidence="3 4">
    <name type="scientific">Cladorrhinum samala</name>
    <dbReference type="NCBI Taxonomy" id="585594"/>
    <lineage>
        <taxon>Eukaryota</taxon>
        <taxon>Fungi</taxon>
        <taxon>Dikarya</taxon>
        <taxon>Ascomycota</taxon>
        <taxon>Pezizomycotina</taxon>
        <taxon>Sordariomycetes</taxon>
        <taxon>Sordariomycetidae</taxon>
        <taxon>Sordariales</taxon>
        <taxon>Podosporaceae</taxon>
        <taxon>Cladorrhinum</taxon>
    </lineage>
</organism>
<accession>A0AAV9I0U7</accession>
<dbReference type="PANTHER" id="PTHR39466">
    <property type="entry name" value="RGS DOMAIN-CONTAINING PROTEIN"/>
    <property type="match status" value="1"/>
</dbReference>
<evidence type="ECO:0000313" key="4">
    <source>
        <dbReference type="Proteomes" id="UP001321749"/>
    </source>
</evidence>
<keyword evidence="2" id="KW-0472">Membrane</keyword>
<keyword evidence="2" id="KW-1133">Transmembrane helix</keyword>
<feature type="region of interest" description="Disordered" evidence="1">
    <location>
        <begin position="1"/>
        <end position="49"/>
    </location>
</feature>
<feature type="transmembrane region" description="Helical" evidence="2">
    <location>
        <begin position="439"/>
        <end position="461"/>
    </location>
</feature>
<feature type="transmembrane region" description="Helical" evidence="2">
    <location>
        <begin position="309"/>
        <end position="330"/>
    </location>
</feature>
<dbReference type="InterPro" id="IPR036305">
    <property type="entry name" value="RGS_sf"/>
</dbReference>
<comment type="caution">
    <text evidence="3">The sequence shown here is derived from an EMBL/GenBank/DDBJ whole genome shotgun (WGS) entry which is preliminary data.</text>
</comment>